<dbReference type="AlphaFoldDB" id="A0A6J6JDZ4"/>
<organism evidence="1">
    <name type="scientific">freshwater metagenome</name>
    <dbReference type="NCBI Taxonomy" id="449393"/>
    <lineage>
        <taxon>unclassified sequences</taxon>
        <taxon>metagenomes</taxon>
        <taxon>ecological metagenomes</taxon>
    </lineage>
</organism>
<gene>
    <name evidence="1" type="ORF">UFOPK1961_01028</name>
</gene>
<reference evidence="1" key="1">
    <citation type="submission" date="2020-05" db="EMBL/GenBank/DDBJ databases">
        <authorList>
            <person name="Chiriac C."/>
            <person name="Salcher M."/>
            <person name="Ghai R."/>
            <person name="Kavagutti S V."/>
        </authorList>
    </citation>
    <scope>NUCLEOTIDE SEQUENCE</scope>
</reference>
<proteinExistence type="predicted"/>
<protein>
    <submittedName>
        <fullName evidence="1">Unannotated protein</fullName>
    </submittedName>
</protein>
<evidence type="ECO:0000313" key="1">
    <source>
        <dbReference type="EMBL" id="CAB4635292.1"/>
    </source>
</evidence>
<accession>A0A6J6JDZ4</accession>
<sequence length="124" mass="14448">MIDCVLKGVNNLHRKVEREIFVSPVLRRRWFGVWKNRSCRIIGVDFHVRIDQSIQDRRNQPRRSITMNEQRFERVAHADALGFGIVNDVTRHLEFRAGIEENVDDACSGFDDGNARVVDNRADE</sequence>
<name>A0A6J6JDZ4_9ZZZZ</name>
<dbReference type="EMBL" id="CAEZVJ010000137">
    <property type="protein sequence ID" value="CAB4635292.1"/>
    <property type="molecule type" value="Genomic_DNA"/>
</dbReference>